<reference evidence="3 4" key="1">
    <citation type="submission" date="2020-07" db="EMBL/GenBank/DDBJ databases">
        <title>Draft genome and description of Corynebacterium haemomassiliense strain Marseile-Q3615 sp. nov.</title>
        <authorList>
            <person name="Boxberger M."/>
            <person name="La Scola B."/>
        </authorList>
    </citation>
    <scope>NUCLEOTIDE SEQUENCE [LARGE SCALE GENOMIC DNA]</scope>
    <source>
        <strain evidence="3 4">Marseille-Q3615</strain>
    </source>
</reference>
<feature type="transmembrane region" description="Helical" evidence="2">
    <location>
        <begin position="311"/>
        <end position="329"/>
    </location>
</feature>
<keyword evidence="4" id="KW-1185">Reference proteome</keyword>
<keyword evidence="2" id="KW-1133">Transmembrane helix</keyword>
<feature type="compositionally biased region" description="Polar residues" evidence="1">
    <location>
        <begin position="169"/>
        <end position="181"/>
    </location>
</feature>
<evidence type="ECO:0000256" key="2">
    <source>
        <dbReference type="SAM" id="Phobius"/>
    </source>
</evidence>
<feature type="transmembrane region" description="Helical" evidence="2">
    <location>
        <begin position="254"/>
        <end position="274"/>
    </location>
</feature>
<feature type="compositionally biased region" description="Basic and acidic residues" evidence="1">
    <location>
        <begin position="182"/>
        <end position="205"/>
    </location>
</feature>
<organism evidence="3 4">
    <name type="scientific">Corynebacterium haemomassiliense</name>
    <dbReference type="NCBI Taxonomy" id="2754726"/>
    <lineage>
        <taxon>Bacteria</taxon>
        <taxon>Bacillati</taxon>
        <taxon>Actinomycetota</taxon>
        <taxon>Actinomycetes</taxon>
        <taxon>Mycobacteriales</taxon>
        <taxon>Corynebacteriaceae</taxon>
        <taxon>Corynebacterium</taxon>
    </lineage>
</organism>
<evidence type="ECO:0000313" key="3">
    <source>
        <dbReference type="EMBL" id="MBA5245014.1"/>
    </source>
</evidence>
<feature type="compositionally biased region" description="Basic and acidic residues" evidence="1">
    <location>
        <begin position="44"/>
        <end position="58"/>
    </location>
</feature>
<evidence type="ECO:0000256" key="1">
    <source>
        <dbReference type="SAM" id="MobiDB-lite"/>
    </source>
</evidence>
<feature type="compositionally biased region" description="Low complexity" evidence="1">
    <location>
        <begin position="132"/>
        <end position="157"/>
    </location>
</feature>
<accession>A0A7W2I4D0</accession>
<keyword evidence="2" id="KW-0472">Membrane</keyword>
<feature type="compositionally biased region" description="Basic and acidic residues" evidence="1">
    <location>
        <begin position="107"/>
        <end position="119"/>
    </location>
</feature>
<dbReference type="RefSeq" id="WP_181889702.1">
    <property type="nucleotide sequence ID" value="NZ_JACDTZ010000002.1"/>
</dbReference>
<sequence>MADKQLTVAELLARAEKENPSGARRPRRRRSLEDGGVSVAELTDSFKKVEAKPTEVKHSSVPIDAPSDTPKKTPTQAPKPEPTPAAQKPASKTEPKPVSKVAPKPVPEAETKVAPKLADKPAQAESVKLRPAAKPAEQAPKPVEKPATAPVSKPVSKPVEKPAPAPAASTTTKVQPASDDTTVLRKVEAEPEDEAKPEGKAEPVVKQELAQSDDTGEIRTVDAPEPQAREDSLDAPEAEYDTDYEVEEASVNPILLVLLVFFGVLLGVLGFLAFKWLWANTMAIVAVLVGVAAVAAAVAAVGAMAGSRDKVTMIIAGLAAAVVAFGPALL</sequence>
<keyword evidence="2" id="KW-0812">Transmembrane</keyword>
<evidence type="ECO:0000313" key="4">
    <source>
        <dbReference type="Proteomes" id="UP000523682"/>
    </source>
</evidence>
<gene>
    <name evidence="3" type="ORF">H0193_09405</name>
</gene>
<dbReference type="EMBL" id="JACDTZ010000002">
    <property type="protein sequence ID" value="MBA5245014.1"/>
    <property type="molecule type" value="Genomic_DNA"/>
</dbReference>
<dbReference type="Proteomes" id="UP000523682">
    <property type="component" value="Unassembled WGS sequence"/>
</dbReference>
<feature type="region of interest" description="Disordered" evidence="1">
    <location>
        <begin position="12"/>
        <end position="237"/>
    </location>
</feature>
<dbReference type="AlphaFoldDB" id="A0A7W2I4D0"/>
<feature type="transmembrane region" description="Helical" evidence="2">
    <location>
        <begin position="281"/>
        <end position="305"/>
    </location>
</feature>
<proteinExistence type="predicted"/>
<comment type="caution">
    <text evidence="3">The sequence shown here is derived from an EMBL/GenBank/DDBJ whole genome shotgun (WGS) entry which is preliminary data.</text>
</comment>
<feature type="compositionally biased region" description="Basic and acidic residues" evidence="1">
    <location>
        <begin position="216"/>
        <end position="232"/>
    </location>
</feature>
<name>A0A7W2I4D0_9CORY</name>
<protein>
    <submittedName>
        <fullName evidence="3">Uncharacterized protein</fullName>
    </submittedName>
</protein>